<name>A0AAV0YWG5_VICFA</name>
<proteinExistence type="predicted"/>
<dbReference type="EMBL" id="OX451736">
    <property type="protein sequence ID" value="CAI8590525.1"/>
    <property type="molecule type" value="Genomic_DNA"/>
</dbReference>
<dbReference type="Proteomes" id="UP001157006">
    <property type="component" value="Chromosome 1L"/>
</dbReference>
<reference evidence="1 2" key="1">
    <citation type="submission" date="2023-01" db="EMBL/GenBank/DDBJ databases">
        <authorList>
            <person name="Kreplak J."/>
        </authorList>
    </citation>
    <scope>NUCLEOTIDE SEQUENCE [LARGE SCALE GENOMIC DNA]</scope>
</reference>
<organism evidence="1 2">
    <name type="scientific">Vicia faba</name>
    <name type="common">Broad bean</name>
    <name type="synonym">Faba vulgaris</name>
    <dbReference type="NCBI Taxonomy" id="3906"/>
    <lineage>
        <taxon>Eukaryota</taxon>
        <taxon>Viridiplantae</taxon>
        <taxon>Streptophyta</taxon>
        <taxon>Embryophyta</taxon>
        <taxon>Tracheophyta</taxon>
        <taxon>Spermatophyta</taxon>
        <taxon>Magnoliopsida</taxon>
        <taxon>eudicotyledons</taxon>
        <taxon>Gunneridae</taxon>
        <taxon>Pentapetalae</taxon>
        <taxon>rosids</taxon>
        <taxon>fabids</taxon>
        <taxon>Fabales</taxon>
        <taxon>Fabaceae</taxon>
        <taxon>Papilionoideae</taxon>
        <taxon>50 kb inversion clade</taxon>
        <taxon>NPAAA clade</taxon>
        <taxon>Hologalegina</taxon>
        <taxon>IRL clade</taxon>
        <taxon>Fabeae</taxon>
        <taxon>Vicia</taxon>
    </lineage>
</organism>
<accession>A0AAV0YWG5</accession>
<dbReference type="AlphaFoldDB" id="A0AAV0YWG5"/>
<protein>
    <submittedName>
        <fullName evidence="1">Uncharacterized protein</fullName>
    </submittedName>
</protein>
<gene>
    <name evidence="1" type="ORF">VFH_I444720</name>
</gene>
<evidence type="ECO:0000313" key="2">
    <source>
        <dbReference type="Proteomes" id="UP001157006"/>
    </source>
</evidence>
<evidence type="ECO:0000313" key="1">
    <source>
        <dbReference type="EMBL" id="CAI8590525.1"/>
    </source>
</evidence>
<keyword evidence="2" id="KW-1185">Reference proteome</keyword>
<sequence length="140" mass="15847">MGNCLACYSQSKKQTMYPLIKGRELEANNSSAPVEKTNTTPSNHYTAVCRKVPHGEVYHLAPFLRQSGKPLVPCMITDDRKMKTRVVKIVVTTEQLKLLLSGSKKFQIKTRVTPVRKSLVSRTCQKWLPSLPTIQEVQNF</sequence>